<reference evidence="1" key="1">
    <citation type="submission" date="2022-08" db="EMBL/GenBank/DDBJ databases">
        <title>Novel sulfate-reducing endosymbionts in the free-living metamonad Anaeramoeba.</title>
        <authorList>
            <person name="Jerlstrom-Hultqvist J."/>
            <person name="Cepicka I."/>
            <person name="Gallot-Lavallee L."/>
            <person name="Salas-Leiva D."/>
            <person name="Curtis B.A."/>
            <person name="Zahonova K."/>
            <person name="Pipaliya S."/>
            <person name="Dacks J."/>
            <person name="Roger A.J."/>
        </authorList>
    </citation>
    <scope>NUCLEOTIDE SEQUENCE</scope>
    <source>
        <strain evidence="1">Schooner1</strain>
    </source>
</reference>
<proteinExistence type="predicted"/>
<organism evidence="1 2">
    <name type="scientific">Anaeramoeba flamelloides</name>
    <dbReference type="NCBI Taxonomy" id="1746091"/>
    <lineage>
        <taxon>Eukaryota</taxon>
        <taxon>Metamonada</taxon>
        <taxon>Anaeramoebidae</taxon>
        <taxon>Anaeramoeba</taxon>
    </lineage>
</organism>
<dbReference type="EMBL" id="JAOAOG010000209">
    <property type="protein sequence ID" value="KAJ6240367.1"/>
    <property type="molecule type" value="Genomic_DNA"/>
</dbReference>
<evidence type="ECO:0000313" key="2">
    <source>
        <dbReference type="Proteomes" id="UP001150062"/>
    </source>
</evidence>
<gene>
    <name evidence="1" type="ORF">M0813_24367</name>
</gene>
<dbReference type="Proteomes" id="UP001150062">
    <property type="component" value="Unassembled WGS sequence"/>
</dbReference>
<name>A0ABQ8Y6C1_9EUKA</name>
<evidence type="ECO:0000313" key="1">
    <source>
        <dbReference type="EMBL" id="KAJ6240367.1"/>
    </source>
</evidence>
<accession>A0ABQ8Y6C1</accession>
<keyword evidence="2" id="KW-1185">Reference proteome</keyword>
<sequence>MGNRYKLYNKNYGEEYDPIDDDDIDCEIENEFYGVIMVKGGWIVVNNIIVKLGAIFRSNEKMFIIIAFYDSNKLEKMCIIQEIFIVSVTDQDLINYIKLIKPDQRKKIKMEKILKDYEYLNVVETLDTIDNNNLGGIYHFILAKQDKYEEKEKEFYFVINEAINIKPNQNHLILPLIIYSDDFSFNASMEQQPDTSIDGIYITFASQVRKIRKLKSSHYPITFIPKSKDFWTTLTPIVDDLLILEKGVSINDENNQNLIIFSPILLWITDLIEKAKILGTKCSTGKTINSCLNCDSGFKHWITNKKPTCFKNTNYFKEAQQMLMNANLSKKEIKELETKRD</sequence>
<comment type="caution">
    <text evidence="1">The sequence shown here is derived from an EMBL/GenBank/DDBJ whole genome shotgun (WGS) entry which is preliminary data.</text>
</comment>
<protein>
    <submittedName>
        <fullName evidence="1">Uncharacterized protein</fullName>
    </submittedName>
</protein>